<feature type="region of interest" description="Disordered" evidence="18">
    <location>
        <begin position="97"/>
        <end position="146"/>
    </location>
</feature>
<keyword evidence="3" id="KW-0963">Cytoplasm</keyword>
<evidence type="ECO:0000256" key="17">
    <source>
        <dbReference type="SAM" id="Coils"/>
    </source>
</evidence>
<evidence type="ECO:0000256" key="12">
    <source>
        <dbReference type="ARBA" id="ARBA00065416"/>
    </source>
</evidence>
<feature type="domain" description="BHLH" evidence="19">
    <location>
        <begin position="134"/>
        <end position="191"/>
    </location>
</feature>
<keyword evidence="20" id="KW-1185">Reference proteome</keyword>
<dbReference type="GO" id="GO:0005737">
    <property type="term" value="C:cytoplasm"/>
    <property type="evidence" value="ECO:0007669"/>
    <property type="project" value="UniProtKB-SubCell"/>
</dbReference>
<evidence type="ECO:0000256" key="18">
    <source>
        <dbReference type="SAM" id="MobiDB-lite"/>
    </source>
</evidence>
<dbReference type="Proteomes" id="UP000515135">
    <property type="component" value="Unplaced"/>
</dbReference>
<evidence type="ECO:0000256" key="8">
    <source>
        <dbReference type="ARBA" id="ARBA00023159"/>
    </source>
</evidence>
<dbReference type="Pfam" id="PF00010">
    <property type="entry name" value="HLH"/>
    <property type="match status" value="1"/>
</dbReference>
<dbReference type="KEGG" id="bbel:109464075"/>
<dbReference type="CDD" id="cd19687">
    <property type="entry name" value="bHLHzip_Mlx"/>
    <property type="match status" value="1"/>
</dbReference>
<evidence type="ECO:0000256" key="10">
    <source>
        <dbReference type="ARBA" id="ARBA00023242"/>
    </source>
</evidence>
<protein>
    <recommendedName>
        <fullName evidence="13">Max-like protein X</fullName>
    </recommendedName>
    <alternativeName>
        <fullName evidence="14">Max-like bHLHZip protein</fullName>
    </alternativeName>
    <alternativeName>
        <fullName evidence="15">Protein BigMax</fullName>
    </alternativeName>
    <alternativeName>
        <fullName evidence="16">Transcription factor-like protein 4</fullName>
    </alternativeName>
</protein>
<keyword evidence="4" id="KW-0678">Repressor</keyword>
<dbReference type="AlphaFoldDB" id="A0A6P4YHT1"/>
<keyword evidence="5" id="KW-0597">Phosphoprotein</keyword>
<proteinExistence type="predicted"/>
<evidence type="ECO:0000256" key="7">
    <source>
        <dbReference type="ARBA" id="ARBA00023125"/>
    </source>
</evidence>
<evidence type="ECO:0000256" key="4">
    <source>
        <dbReference type="ARBA" id="ARBA00022491"/>
    </source>
</evidence>
<evidence type="ECO:0000256" key="14">
    <source>
        <dbReference type="ARBA" id="ARBA00076041"/>
    </source>
</evidence>
<dbReference type="SMART" id="SM00353">
    <property type="entry name" value="HLH"/>
    <property type="match status" value="1"/>
</dbReference>
<comment type="subcellular location">
    <subcellularLocation>
        <location evidence="2">Cytoplasm</location>
    </subcellularLocation>
    <subcellularLocation>
        <location evidence="1">Nucleus</location>
    </subcellularLocation>
</comment>
<dbReference type="PANTHER" id="PTHR15741">
    <property type="entry name" value="BASIC HELIX-LOOP-HELIX ZIP TRANSCRIPTION FACTOR"/>
    <property type="match status" value="1"/>
</dbReference>
<accession>A0A6P4YHT1</accession>
<dbReference type="GeneID" id="109464075"/>
<gene>
    <name evidence="21" type="primary">LOC109464075</name>
</gene>
<evidence type="ECO:0000256" key="9">
    <source>
        <dbReference type="ARBA" id="ARBA00023163"/>
    </source>
</evidence>
<dbReference type="RefSeq" id="XP_019616561.1">
    <property type="nucleotide sequence ID" value="XM_019761002.1"/>
</dbReference>
<dbReference type="InterPro" id="IPR011598">
    <property type="entry name" value="bHLH_dom"/>
</dbReference>
<dbReference type="GO" id="GO:0045944">
    <property type="term" value="P:positive regulation of transcription by RNA polymerase II"/>
    <property type="evidence" value="ECO:0007669"/>
    <property type="project" value="UniProtKB-ARBA"/>
</dbReference>
<evidence type="ECO:0000256" key="2">
    <source>
        <dbReference type="ARBA" id="ARBA00004496"/>
    </source>
</evidence>
<feature type="compositionally biased region" description="Low complexity" evidence="18">
    <location>
        <begin position="100"/>
        <end position="113"/>
    </location>
</feature>
<feature type="region of interest" description="Disordered" evidence="18">
    <location>
        <begin position="48"/>
        <end position="80"/>
    </location>
</feature>
<evidence type="ECO:0000256" key="5">
    <source>
        <dbReference type="ARBA" id="ARBA00022553"/>
    </source>
</evidence>
<keyword evidence="6" id="KW-0805">Transcription regulation</keyword>
<evidence type="ECO:0000256" key="1">
    <source>
        <dbReference type="ARBA" id="ARBA00004123"/>
    </source>
</evidence>
<dbReference type="FunFam" id="4.10.280.10:FF:000037">
    <property type="entry name" value="max-like protein X isoform X2"/>
    <property type="match status" value="1"/>
</dbReference>
<dbReference type="PANTHER" id="PTHR15741:SF25">
    <property type="entry name" value="MAX-LIKE PROTEIN X"/>
    <property type="match status" value="1"/>
</dbReference>
<dbReference type="GO" id="GO:0046983">
    <property type="term" value="F:protein dimerization activity"/>
    <property type="evidence" value="ECO:0007669"/>
    <property type="project" value="InterPro"/>
</dbReference>
<dbReference type="GO" id="GO:0005654">
    <property type="term" value="C:nucleoplasm"/>
    <property type="evidence" value="ECO:0007669"/>
    <property type="project" value="UniProtKB-ARBA"/>
</dbReference>
<comment type="function">
    <text evidence="11">Transcription regulator. Forms a sequence-specific DNA-binding protein complex with MAD1, MAD4, MNT, WBSCR14 and MLXIP which recognizes the core sequence 5'-CACGTG-3'. The TCFL4-MAD1, TCFL4-MAD4, TCFL4-WBSCR14 complexes are transcriptional repressors. Plays a role in transcriptional activation of glycolytic target genes. Involved in glucose-responsive gene regulation.</text>
</comment>
<dbReference type="Gene3D" id="4.10.280.10">
    <property type="entry name" value="Helix-loop-helix DNA-binding domain"/>
    <property type="match status" value="1"/>
</dbReference>
<dbReference type="PROSITE" id="PS50888">
    <property type="entry name" value="BHLH"/>
    <property type="match status" value="1"/>
</dbReference>
<evidence type="ECO:0000256" key="13">
    <source>
        <dbReference type="ARBA" id="ARBA00071251"/>
    </source>
</evidence>
<evidence type="ECO:0000256" key="16">
    <source>
        <dbReference type="ARBA" id="ARBA00082933"/>
    </source>
</evidence>
<keyword evidence="8" id="KW-0010">Activator</keyword>
<dbReference type="OrthoDB" id="5778525at2759"/>
<feature type="compositionally biased region" description="Polar residues" evidence="18">
    <location>
        <begin position="63"/>
        <end position="77"/>
    </location>
</feature>
<comment type="subunit">
    <text evidence="12">Efficient DNA binding requires dimerization with another bHLH protein. Binds DNA as a heterodimer with MAD1, MAD4, MNT, WBSCR14 and MLXIP. Can also bind DNA as a homodimer.</text>
</comment>
<keyword evidence="7" id="KW-0238">DNA-binding</keyword>
<keyword evidence="10" id="KW-0539">Nucleus</keyword>
<reference evidence="21" key="1">
    <citation type="submission" date="2025-08" db="UniProtKB">
        <authorList>
            <consortium name="RefSeq"/>
        </authorList>
    </citation>
    <scope>IDENTIFICATION</scope>
    <source>
        <tissue evidence="21">Gonad</tissue>
    </source>
</reference>
<dbReference type="GO" id="GO:0000978">
    <property type="term" value="F:RNA polymerase II cis-regulatory region sequence-specific DNA binding"/>
    <property type="evidence" value="ECO:0007669"/>
    <property type="project" value="TreeGrafter"/>
</dbReference>
<keyword evidence="17" id="KW-0175">Coiled coil</keyword>
<evidence type="ECO:0000256" key="3">
    <source>
        <dbReference type="ARBA" id="ARBA00022490"/>
    </source>
</evidence>
<evidence type="ECO:0000313" key="20">
    <source>
        <dbReference type="Proteomes" id="UP000515135"/>
    </source>
</evidence>
<evidence type="ECO:0000256" key="11">
    <source>
        <dbReference type="ARBA" id="ARBA00053727"/>
    </source>
</evidence>
<feature type="coiled-coil region" evidence="17">
    <location>
        <begin position="188"/>
        <end position="215"/>
    </location>
</feature>
<dbReference type="GO" id="GO:0140297">
    <property type="term" value="F:DNA-binding transcription factor binding"/>
    <property type="evidence" value="ECO:0007669"/>
    <property type="project" value="UniProtKB-ARBA"/>
</dbReference>
<dbReference type="InterPro" id="IPR036638">
    <property type="entry name" value="HLH_DNA-bd_sf"/>
</dbReference>
<evidence type="ECO:0000256" key="6">
    <source>
        <dbReference type="ARBA" id="ARBA00023015"/>
    </source>
</evidence>
<evidence type="ECO:0000256" key="15">
    <source>
        <dbReference type="ARBA" id="ARBA00079081"/>
    </source>
</evidence>
<name>A0A6P4YHT1_BRABE</name>
<evidence type="ECO:0000313" key="21">
    <source>
        <dbReference type="RefSeq" id="XP_019616561.1"/>
    </source>
</evidence>
<dbReference type="SUPFAM" id="SSF47459">
    <property type="entry name" value="HLH, helix-loop-helix DNA-binding domain"/>
    <property type="match status" value="1"/>
</dbReference>
<sequence>MADGRDDVWRTLREQHVTALTTLTNVAAEAPYVPFAAFSDGDLKMDSSAGPSPTGAGGGFLYQRSNSTHTSESSVPNTAAFGETDFKAGDFEQRPYRQNSFSSRASTASEGSSVPNTDDEDSDAHHSASSYKERRRNAHTAAEQKRRDAIKKGYDELQQMVPTCQTQDQIGSQKLSKATVLQRSIDYISFLVQQKKKQEDELDALRKDVMALKIMKGNYEEIVEAHQNTPTQGQNQVSDEVKFNVFRSVMDHQFQSFNQSISVASFAELSACVFSWLEEHCKPQTLRELMLSVLRQVNNQLF</sequence>
<evidence type="ECO:0000259" key="19">
    <source>
        <dbReference type="PROSITE" id="PS50888"/>
    </source>
</evidence>
<dbReference type="InterPro" id="IPR052207">
    <property type="entry name" value="Max-like/E-box_TFs"/>
</dbReference>
<organism evidence="20 21">
    <name type="scientific">Branchiostoma belcheri</name>
    <name type="common">Amphioxus</name>
    <dbReference type="NCBI Taxonomy" id="7741"/>
    <lineage>
        <taxon>Eukaryota</taxon>
        <taxon>Metazoa</taxon>
        <taxon>Chordata</taxon>
        <taxon>Cephalochordata</taxon>
        <taxon>Leptocardii</taxon>
        <taxon>Amphioxiformes</taxon>
        <taxon>Branchiostomatidae</taxon>
        <taxon>Branchiostoma</taxon>
    </lineage>
</organism>
<keyword evidence="9" id="KW-0804">Transcription</keyword>
<dbReference type="GO" id="GO:0000981">
    <property type="term" value="F:DNA-binding transcription factor activity, RNA polymerase II-specific"/>
    <property type="evidence" value="ECO:0007669"/>
    <property type="project" value="TreeGrafter"/>
</dbReference>